<reference evidence="2" key="1">
    <citation type="submission" date="2020-04" db="EMBL/GenBank/DDBJ databases">
        <authorList>
            <person name="Chiriac C."/>
            <person name="Salcher M."/>
            <person name="Ghai R."/>
            <person name="Kavagutti S V."/>
        </authorList>
    </citation>
    <scope>NUCLEOTIDE SEQUENCE</scope>
</reference>
<sequence length="438" mass="44711">MLSIPIVTEFNGSGIEKAKQEFAQLDGAAAKTKFAFKKALVPATAAVAGLGAALFDATKGAMEDAASQELLAEAIGRNTAATDAQIKANEEWITQQGKLLGVADDELRPAISRLVTQTGSLTKAQELAALSMDIAASTGKPLSAVVEAVSKAAGGQVSALGKLDPKLKGLIKDGLDAEGAMSVLADTFGGAATTKANTAEGQFARLGLALAETKESIGAALLPAIEAVLPYLQKLGQWAADHPGIILAVGAAIGVIAASILAVNLAMALNPFSLIALGVAAVALALVGAYKKFEAFRVIVDGVFGAMKFWINEVTIPAFKTLLSVVKTIFNGIASAWNNTVGKLSFKVPSWVPGFGGKGFEVPNIPMLADGGIVNKATLAIIGESGPEAVVPLSRAGEFGMGGGNNVTINVQGADPNAVVDALRTYMFRNGSVPITVS</sequence>
<keyword evidence="1" id="KW-1133">Transmembrane helix</keyword>
<keyword evidence="1" id="KW-0812">Transmembrane</keyword>
<proteinExistence type="predicted"/>
<keyword evidence="1" id="KW-0472">Membrane</keyword>
<evidence type="ECO:0000313" key="2">
    <source>
        <dbReference type="EMBL" id="CAB4138689.1"/>
    </source>
</evidence>
<protein>
    <submittedName>
        <fullName evidence="2">Uncharacterized protein</fullName>
    </submittedName>
</protein>
<organism evidence="2">
    <name type="scientific">uncultured Caudovirales phage</name>
    <dbReference type="NCBI Taxonomy" id="2100421"/>
    <lineage>
        <taxon>Viruses</taxon>
        <taxon>Duplodnaviria</taxon>
        <taxon>Heunggongvirae</taxon>
        <taxon>Uroviricota</taxon>
        <taxon>Caudoviricetes</taxon>
        <taxon>Peduoviridae</taxon>
        <taxon>Maltschvirus</taxon>
        <taxon>Maltschvirus maltsch</taxon>
    </lineage>
</organism>
<gene>
    <name evidence="2" type="ORF">UFOVP335_7</name>
</gene>
<name>A0A6J5M483_9CAUD</name>
<feature type="transmembrane region" description="Helical" evidence="1">
    <location>
        <begin position="244"/>
        <end position="266"/>
    </location>
</feature>
<dbReference type="EMBL" id="LR796348">
    <property type="protein sequence ID" value="CAB4138689.1"/>
    <property type="molecule type" value="Genomic_DNA"/>
</dbReference>
<accession>A0A6J5M483</accession>
<evidence type="ECO:0000256" key="1">
    <source>
        <dbReference type="SAM" id="Phobius"/>
    </source>
</evidence>
<feature type="transmembrane region" description="Helical" evidence="1">
    <location>
        <begin position="272"/>
        <end position="290"/>
    </location>
</feature>